<dbReference type="EMBL" id="AMQN01006467">
    <property type="status" value="NOT_ANNOTATED_CDS"/>
    <property type="molecule type" value="Genomic_DNA"/>
</dbReference>
<name>R7V0H8_CAPTE</name>
<dbReference type="Proteomes" id="UP000014760">
    <property type="component" value="Unassembled WGS sequence"/>
</dbReference>
<dbReference type="EnsemblMetazoa" id="CapteT202790">
    <property type="protein sequence ID" value="CapteP202790"/>
    <property type="gene ID" value="CapteG202790"/>
</dbReference>
<evidence type="ECO:0000313" key="10">
    <source>
        <dbReference type="EnsemblMetazoa" id="CapteP202790"/>
    </source>
</evidence>
<dbReference type="InterPro" id="IPR004094">
    <property type="entry name" value="Antistasin-like"/>
</dbReference>
<evidence type="ECO:0000256" key="2">
    <source>
        <dbReference type="ARBA" id="ARBA00008768"/>
    </source>
</evidence>
<dbReference type="SUPFAM" id="SSF57262">
    <property type="entry name" value="Leech antihemostatic proteins"/>
    <property type="match status" value="2"/>
</dbReference>
<dbReference type="PRINTS" id="PR00003">
    <property type="entry name" value="4DISULPHCORE"/>
</dbReference>
<feature type="domain" description="Antistasin-like" evidence="7">
    <location>
        <begin position="197"/>
        <end position="222"/>
    </location>
</feature>
<evidence type="ECO:0000313" key="11">
    <source>
        <dbReference type="Proteomes" id="UP000014760"/>
    </source>
</evidence>
<protein>
    <recommendedName>
        <fullName evidence="12">Antistasin-like domain-containing protein</fullName>
    </recommendedName>
</protein>
<dbReference type="Pfam" id="PF00095">
    <property type="entry name" value="WAP"/>
    <property type="match status" value="1"/>
</dbReference>
<dbReference type="GO" id="GO:0005576">
    <property type="term" value="C:extracellular region"/>
    <property type="evidence" value="ECO:0007669"/>
    <property type="project" value="UniProtKB-SubCell"/>
</dbReference>
<feature type="signal peptide" evidence="6">
    <location>
        <begin position="1"/>
        <end position="19"/>
    </location>
</feature>
<keyword evidence="4" id="KW-0646">Protease inhibitor</keyword>
<proteinExistence type="inferred from homology"/>
<dbReference type="SUPFAM" id="SSF57256">
    <property type="entry name" value="Elafin-like"/>
    <property type="match status" value="1"/>
</dbReference>
<evidence type="ECO:0008006" key="12">
    <source>
        <dbReference type="Google" id="ProtNLM"/>
    </source>
</evidence>
<dbReference type="PROSITE" id="PS51390">
    <property type="entry name" value="WAP"/>
    <property type="match status" value="1"/>
</dbReference>
<dbReference type="InterPro" id="IPR036645">
    <property type="entry name" value="Elafin-like_sf"/>
</dbReference>
<evidence type="ECO:0000256" key="3">
    <source>
        <dbReference type="ARBA" id="ARBA00022525"/>
    </source>
</evidence>
<dbReference type="SMART" id="SM00217">
    <property type="entry name" value="WAP"/>
    <property type="match status" value="1"/>
</dbReference>
<evidence type="ECO:0000259" key="7">
    <source>
        <dbReference type="PROSITE" id="PS51252"/>
    </source>
</evidence>
<dbReference type="InterPro" id="IPR008197">
    <property type="entry name" value="WAP_dom"/>
</dbReference>
<dbReference type="HOGENOM" id="CLU_1066507_0_0_1"/>
<dbReference type="PROSITE" id="PS51252">
    <property type="entry name" value="ANTISTASIN"/>
    <property type="match status" value="3"/>
</dbReference>
<evidence type="ECO:0000259" key="8">
    <source>
        <dbReference type="PROSITE" id="PS51390"/>
    </source>
</evidence>
<dbReference type="GO" id="GO:0004867">
    <property type="term" value="F:serine-type endopeptidase inhibitor activity"/>
    <property type="evidence" value="ECO:0007669"/>
    <property type="project" value="UniProtKB-KW"/>
</dbReference>
<keyword evidence="6" id="KW-0732">Signal</keyword>
<evidence type="ECO:0000256" key="6">
    <source>
        <dbReference type="SAM" id="SignalP"/>
    </source>
</evidence>
<keyword evidence="3" id="KW-0964">Secreted</keyword>
<dbReference type="OrthoDB" id="10021323at2759"/>
<organism evidence="9">
    <name type="scientific">Capitella teleta</name>
    <name type="common">Polychaete worm</name>
    <dbReference type="NCBI Taxonomy" id="283909"/>
    <lineage>
        <taxon>Eukaryota</taxon>
        <taxon>Metazoa</taxon>
        <taxon>Spiralia</taxon>
        <taxon>Lophotrochozoa</taxon>
        <taxon>Annelida</taxon>
        <taxon>Polychaeta</taxon>
        <taxon>Sedentaria</taxon>
        <taxon>Scolecida</taxon>
        <taxon>Capitellidae</taxon>
        <taxon>Capitella</taxon>
    </lineage>
</organism>
<sequence length="261" mass="27691">MPIKIVLCTLLVVLATVNSKTLVKPGTCPAASAVCSDENSKDECKKDKQCDGTQKCCPGACANVCVEPCNEFLCALWCEFGNELDGNGCPMCSCKPNPCEVTDCVPGTECVVVPSDCFGPFCAATAECKPIQCDEFLCMMWCEFGNELDGNGCPMCSCKPNPCKVAECAPGTECVVVPSDCFGPFCAATAECKPIQCDEFLCMMWCEFGNELDGNGCPMCSCKPNPCDATDCVPGTECVVVPRDCFEPFCAASAECRPTPP</sequence>
<evidence type="ECO:0000256" key="5">
    <source>
        <dbReference type="ARBA" id="ARBA00022900"/>
    </source>
</evidence>
<reference evidence="11" key="1">
    <citation type="submission" date="2012-12" db="EMBL/GenBank/DDBJ databases">
        <authorList>
            <person name="Hellsten U."/>
            <person name="Grimwood J."/>
            <person name="Chapman J.A."/>
            <person name="Shapiro H."/>
            <person name="Aerts A."/>
            <person name="Otillar R.P."/>
            <person name="Terry A.Y."/>
            <person name="Boore J.L."/>
            <person name="Simakov O."/>
            <person name="Marletaz F."/>
            <person name="Cho S.-J."/>
            <person name="Edsinger-Gonzales E."/>
            <person name="Havlak P."/>
            <person name="Kuo D.-H."/>
            <person name="Larsson T."/>
            <person name="Lv J."/>
            <person name="Arendt D."/>
            <person name="Savage R."/>
            <person name="Osoegawa K."/>
            <person name="de Jong P."/>
            <person name="Lindberg D.R."/>
            <person name="Seaver E.C."/>
            <person name="Weisblat D.A."/>
            <person name="Putnam N.H."/>
            <person name="Grigoriev I.V."/>
            <person name="Rokhsar D.S."/>
        </authorList>
    </citation>
    <scope>NUCLEOTIDE SEQUENCE</scope>
    <source>
        <strain evidence="11">I ESC-2004</strain>
    </source>
</reference>
<dbReference type="AlphaFoldDB" id="R7V0H8"/>
<keyword evidence="5" id="KW-0722">Serine protease inhibitor</keyword>
<feature type="domain" description="WAP" evidence="8">
    <location>
        <begin position="21"/>
        <end position="69"/>
    </location>
</feature>
<dbReference type="Gene3D" id="2.10.22.10">
    <property type="entry name" value="Antistasin, domain 1"/>
    <property type="match status" value="2"/>
</dbReference>
<dbReference type="MEROPS" id="I17.003"/>
<feature type="domain" description="Antistasin-like" evidence="7">
    <location>
        <begin position="133"/>
        <end position="158"/>
    </location>
</feature>
<dbReference type="Pfam" id="PF02822">
    <property type="entry name" value="Antistasin"/>
    <property type="match status" value="3"/>
</dbReference>
<feature type="chain" id="PRO_5008788590" description="Antistasin-like domain-containing protein" evidence="6">
    <location>
        <begin position="20"/>
        <end position="261"/>
    </location>
</feature>
<evidence type="ECO:0000256" key="4">
    <source>
        <dbReference type="ARBA" id="ARBA00022690"/>
    </source>
</evidence>
<dbReference type="OMA" id="CAGLIEC"/>
<feature type="domain" description="Antistasin-like" evidence="7">
    <location>
        <begin position="69"/>
        <end position="94"/>
    </location>
</feature>
<reference evidence="10" key="3">
    <citation type="submission" date="2015-06" db="UniProtKB">
        <authorList>
            <consortium name="EnsemblMetazoa"/>
        </authorList>
    </citation>
    <scope>IDENTIFICATION</scope>
</reference>
<dbReference type="EMBL" id="KB298452">
    <property type="protein sequence ID" value="ELU09176.1"/>
    <property type="molecule type" value="Genomic_DNA"/>
</dbReference>
<dbReference type="STRING" id="283909.R7V0H8"/>
<accession>R7V0H8</accession>
<gene>
    <name evidence="9" type="ORF">CAPTEDRAFT_202790</name>
</gene>
<evidence type="ECO:0000313" key="9">
    <source>
        <dbReference type="EMBL" id="ELU09176.1"/>
    </source>
</evidence>
<comment type="subcellular location">
    <subcellularLocation>
        <location evidence="1">Secreted</location>
    </subcellularLocation>
</comment>
<evidence type="ECO:0000256" key="1">
    <source>
        <dbReference type="ARBA" id="ARBA00004613"/>
    </source>
</evidence>
<comment type="similarity">
    <text evidence="2">Belongs to the protease inhibitor I15 (antistasin) family.</text>
</comment>
<dbReference type="InterPro" id="IPR011061">
    <property type="entry name" value="Hirudin/antistatin"/>
</dbReference>
<reference evidence="9 11" key="2">
    <citation type="journal article" date="2013" name="Nature">
        <title>Insights into bilaterian evolution from three spiralian genomes.</title>
        <authorList>
            <person name="Simakov O."/>
            <person name="Marletaz F."/>
            <person name="Cho S.J."/>
            <person name="Edsinger-Gonzales E."/>
            <person name="Havlak P."/>
            <person name="Hellsten U."/>
            <person name="Kuo D.H."/>
            <person name="Larsson T."/>
            <person name="Lv J."/>
            <person name="Arendt D."/>
            <person name="Savage R."/>
            <person name="Osoegawa K."/>
            <person name="de Jong P."/>
            <person name="Grimwood J."/>
            <person name="Chapman J.A."/>
            <person name="Shapiro H."/>
            <person name="Aerts A."/>
            <person name="Otillar R.P."/>
            <person name="Terry A.Y."/>
            <person name="Boore J.L."/>
            <person name="Grigoriev I.V."/>
            <person name="Lindberg D.R."/>
            <person name="Seaver E.C."/>
            <person name="Weisblat D.A."/>
            <person name="Putnam N.H."/>
            <person name="Rokhsar D.S."/>
        </authorList>
    </citation>
    <scope>NUCLEOTIDE SEQUENCE</scope>
    <source>
        <strain evidence="9 11">I ESC-2004</strain>
    </source>
</reference>
<dbReference type="Gene3D" id="4.10.75.10">
    <property type="entry name" value="Elafin-like"/>
    <property type="match status" value="1"/>
</dbReference>
<keyword evidence="11" id="KW-1185">Reference proteome</keyword>